<dbReference type="EMBL" id="KN831772">
    <property type="protein sequence ID" value="KIM45260.1"/>
    <property type="molecule type" value="Genomic_DNA"/>
</dbReference>
<dbReference type="AlphaFoldDB" id="A0A0C3C8T6"/>
<dbReference type="HOGENOM" id="CLU_1235164_0_0_1"/>
<accession>A0A0C3C8T6</accession>
<evidence type="ECO:0000313" key="2">
    <source>
        <dbReference type="Proteomes" id="UP000053424"/>
    </source>
</evidence>
<evidence type="ECO:0000313" key="1">
    <source>
        <dbReference type="EMBL" id="KIM45260.1"/>
    </source>
</evidence>
<sequence>MKGQNCVPQPFHRGSILLIYLPGETNFKANEPPCSITVLDGISLERVLVLEKYPALFRHVLVLALHCFLRPRRHKRSLKVDLQRTGSYTCIACSVQQLGSNLQGCSTKPFFIIRMIPKSHSGLKGTANSEYSAYRPRSDVSGMEYSVVSNNHFKSNVKGVPTVSPEFMVGFSPCTPIDRKTRRLYRLDQVREKHNTVVHTIISRFSPGVFGFSTHGALVLVCTH</sequence>
<gene>
    <name evidence="1" type="ORF">M413DRAFT_336324</name>
</gene>
<keyword evidence="2" id="KW-1185">Reference proteome</keyword>
<name>A0A0C3C8T6_HEBCY</name>
<proteinExistence type="predicted"/>
<reference evidence="2" key="2">
    <citation type="submission" date="2015-01" db="EMBL/GenBank/DDBJ databases">
        <title>Evolutionary Origins and Diversification of the Mycorrhizal Mutualists.</title>
        <authorList>
            <consortium name="DOE Joint Genome Institute"/>
            <consortium name="Mycorrhizal Genomics Consortium"/>
            <person name="Kohler A."/>
            <person name="Kuo A."/>
            <person name="Nagy L.G."/>
            <person name="Floudas D."/>
            <person name="Copeland A."/>
            <person name="Barry K.W."/>
            <person name="Cichocki N."/>
            <person name="Veneault-Fourrey C."/>
            <person name="LaButti K."/>
            <person name="Lindquist E.A."/>
            <person name="Lipzen A."/>
            <person name="Lundell T."/>
            <person name="Morin E."/>
            <person name="Murat C."/>
            <person name="Riley R."/>
            <person name="Ohm R."/>
            <person name="Sun H."/>
            <person name="Tunlid A."/>
            <person name="Henrissat B."/>
            <person name="Grigoriev I.V."/>
            <person name="Hibbett D.S."/>
            <person name="Martin F."/>
        </authorList>
    </citation>
    <scope>NUCLEOTIDE SEQUENCE [LARGE SCALE GENOMIC DNA]</scope>
    <source>
        <strain evidence="2">h7</strain>
    </source>
</reference>
<dbReference type="Proteomes" id="UP000053424">
    <property type="component" value="Unassembled WGS sequence"/>
</dbReference>
<protein>
    <submittedName>
        <fullName evidence="1">Uncharacterized protein</fullName>
    </submittedName>
</protein>
<reference evidence="1 2" key="1">
    <citation type="submission" date="2014-04" db="EMBL/GenBank/DDBJ databases">
        <authorList>
            <consortium name="DOE Joint Genome Institute"/>
            <person name="Kuo A."/>
            <person name="Gay G."/>
            <person name="Dore J."/>
            <person name="Kohler A."/>
            <person name="Nagy L.G."/>
            <person name="Floudas D."/>
            <person name="Copeland A."/>
            <person name="Barry K.W."/>
            <person name="Cichocki N."/>
            <person name="Veneault-Fourrey C."/>
            <person name="LaButti K."/>
            <person name="Lindquist E.A."/>
            <person name="Lipzen A."/>
            <person name="Lundell T."/>
            <person name="Morin E."/>
            <person name="Murat C."/>
            <person name="Sun H."/>
            <person name="Tunlid A."/>
            <person name="Henrissat B."/>
            <person name="Grigoriev I.V."/>
            <person name="Hibbett D.S."/>
            <person name="Martin F."/>
            <person name="Nordberg H.P."/>
            <person name="Cantor M.N."/>
            <person name="Hua S.X."/>
        </authorList>
    </citation>
    <scope>NUCLEOTIDE SEQUENCE [LARGE SCALE GENOMIC DNA]</scope>
    <source>
        <strain evidence="2">h7</strain>
    </source>
</reference>
<organism evidence="1 2">
    <name type="scientific">Hebeloma cylindrosporum</name>
    <dbReference type="NCBI Taxonomy" id="76867"/>
    <lineage>
        <taxon>Eukaryota</taxon>
        <taxon>Fungi</taxon>
        <taxon>Dikarya</taxon>
        <taxon>Basidiomycota</taxon>
        <taxon>Agaricomycotina</taxon>
        <taxon>Agaricomycetes</taxon>
        <taxon>Agaricomycetidae</taxon>
        <taxon>Agaricales</taxon>
        <taxon>Agaricineae</taxon>
        <taxon>Hymenogastraceae</taxon>
        <taxon>Hebeloma</taxon>
    </lineage>
</organism>